<sequence length="1038" mass="108716">MTFTVLGPLAAAHRGDPDRPLPLKGGRQRAVLARLLIARGRVVPVDRLAGDLWTEPPDGAVGAIRTFVADLRRALEPDRPPRQPARLLVTAPPGYALRAAAEDVDAGRFEAWVAESGTLLAAGDGAGALARAGEALGLWRGPAYAEFAAEPWARAEIDRLDELRALAVERRAEAMLALGRAAEAASDLGAHAAAHPLREEAWRLLAIALYRAGRQADALAALRRARETLADRLGLDPGPALRRLEADILAQSPALSPPVPDEPAPAAHDAPPPARSALAGTAGGFFGRAGELDALARAAGRVSGRGEPGLALISGEAGAGKTALAGEFARRLSGAGWSVAWGRSPEYEGAPAAWPWQQVTGTPGPDRPAADPAAARFRLHRETAAWLSDTAGRRGPLLVVLDDLHQADEGTLDVLAAVLAGPEPASGPLLVAGTYRATAIPATLTAALARLARVEPVRVYLGGLTVTETGELARAAAGRELDPAAVRLIHHRSGGNPFFVRELARLLGAEPGAVPAGVRDVIRHRLATLPEPARAVLRQAAVLGRDVDPEVLAALTGDEPSTLDALDRAVEAGFLSADGGLRFTHILVRDTLYGDIPAHRRAQWHAAAGEALERLRPGDVAALAHHFGLAASRATAPRAAAYARAAAEDAERRADPHAAVRLWRRAVDGYDRAGAQDRRGRLEAVMGLGRALAVSGHLDEARRLRAEAVASVATVDDPELAADVLAAFVVPAIWTANDDEELSGRIAAAAERVLPAQRGERRARLLGTLALELRGTTTDRGAAAAREAESLARAAGDPTLLAFALNARFMHAFGRAGMAAERARIGAEMVEVAAGHDLVTFEVLGHLIAMQAHAGLADLAAADAHAAAADALAGRYELPLVGVFTAWYAGLRLAVEGRTGEAEEAYRAARAKLDGAGMPGMARGLYPLALLTLRPPTTVEWSTSDWGPYEPWVRPLALLAQDRPEAAAGALRAQPEPPHDLLREARLWLTGRAAITLGDHATARRVYDALLPAAGELAGAGSGVLTFGAVADLLEELR</sequence>
<dbReference type="SUPFAM" id="SSF48452">
    <property type="entry name" value="TPR-like"/>
    <property type="match status" value="1"/>
</dbReference>
<keyword evidence="4" id="KW-0804">Transcription</keyword>
<dbReference type="Pfam" id="PF13191">
    <property type="entry name" value="AAA_16"/>
    <property type="match status" value="1"/>
</dbReference>
<dbReference type="GO" id="GO:0000160">
    <property type="term" value="P:phosphorelay signal transduction system"/>
    <property type="evidence" value="ECO:0007669"/>
    <property type="project" value="InterPro"/>
</dbReference>
<dbReference type="InterPro" id="IPR011990">
    <property type="entry name" value="TPR-like_helical_dom_sf"/>
</dbReference>
<evidence type="ECO:0000256" key="1">
    <source>
        <dbReference type="ARBA" id="ARBA00005820"/>
    </source>
</evidence>
<evidence type="ECO:0000259" key="7">
    <source>
        <dbReference type="PROSITE" id="PS51755"/>
    </source>
</evidence>
<feature type="DNA-binding region" description="OmpR/PhoB-type" evidence="5">
    <location>
        <begin position="1"/>
        <end position="99"/>
    </location>
</feature>
<dbReference type="PANTHER" id="PTHR35807">
    <property type="entry name" value="TRANSCRIPTIONAL REGULATOR REDD-RELATED"/>
    <property type="match status" value="1"/>
</dbReference>
<dbReference type="Gene3D" id="1.10.10.10">
    <property type="entry name" value="Winged helix-like DNA-binding domain superfamily/Winged helix DNA-binding domain"/>
    <property type="match status" value="1"/>
</dbReference>
<feature type="region of interest" description="Disordered" evidence="6">
    <location>
        <begin position="253"/>
        <end position="281"/>
    </location>
</feature>
<organism evidence="8 9">
    <name type="scientific">Phytohabitans houttuyneae</name>
    <dbReference type="NCBI Taxonomy" id="1076126"/>
    <lineage>
        <taxon>Bacteria</taxon>
        <taxon>Bacillati</taxon>
        <taxon>Actinomycetota</taxon>
        <taxon>Actinomycetes</taxon>
        <taxon>Micromonosporales</taxon>
        <taxon>Micromonosporaceae</taxon>
    </lineage>
</organism>
<dbReference type="InterPro" id="IPR016032">
    <property type="entry name" value="Sig_transdc_resp-reg_C-effctor"/>
</dbReference>
<feature type="compositionally biased region" description="Low complexity" evidence="6">
    <location>
        <begin position="264"/>
        <end position="280"/>
    </location>
</feature>
<evidence type="ECO:0000256" key="3">
    <source>
        <dbReference type="ARBA" id="ARBA00023125"/>
    </source>
</evidence>
<feature type="domain" description="OmpR/PhoB-type" evidence="7">
    <location>
        <begin position="1"/>
        <end position="99"/>
    </location>
</feature>
<dbReference type="GO" id="GO:0003677">
    <property type="term" value="F:DNA binding"/>
    <property type="evidence" value="ECO:0007669"/>
    <property type="project" value="UniProtKB-UniRule"/>
</dbReference>
<evidence type="ECO:0000256" key="6">
    <source>
        <dbReference type="SAM" id="MobiDB-lite"/>
    </source>
</evidence>
<evidence type="ECO:0000313" key="8">
    <source>
        <dbReference type="EMBL" id="GFJ76270.1"/>
    </source>
</evidence>
<reference evidence="8 9" key="1">
    <citation type="submission" date="2020-03" db="EMBL/GenBank/DDBJ databases">
        <title>Whole genome shotgun sequence of Phytohabitans houttuyneae NBRC 108639.</title>
        <authorList>
            <person name="Komaki H."/>
            <person name="Tamura T."/>
        </authorList>
    </citation>
    <scope>NUCLEOTIDE SEQUENCE [LARGE SCALE GENOMIC DNA]</scope>
    <source>
        <strain evidence="8 9">NBRC 108639</strain>
    </source>
</reference>
<gene>
    <name evidence="8" type="ORF">Phou_004500</name>
</gene>
<dbReference type="SMART" id="SM01043">
    <property type="entry name" value="BTAD"/>
    <property type="match status" value="1"/>
</dbReference>
<comment type="similarity">
    <text evidence="1">Belongs to the AfsR/DnrI/RedD regulatory family.</text>
</comment>
<dbReference type="AlphaFoldDB" id="A0A6V8JYA6"/>
<dbReference type="SUPFAM" id="SSF52540">
    <property type="entry name" value="P-loop containing nucleoside triphosphate hydrolases"/>
    <property type="match status" value="1"/>
</dbReference>
<dbReference type="Pfam" id="PF00486">
    <property type="entry name" value="Trans_reg_C"/>
    <property type="match status" value="1"/>
</dbReference>
<dbReference type="InterPro" id="IPR005158">
    <property type="entry name" value="BTAD"/>
</dbReference>
<evidence type="ECO:0000256" key="5">
    <source>
        <dbReference type="PROSITE-ProRule" id="PRU01091"/>
    </source>
</evidence>
<dbReference type="InterPro" id="IPR036388">
    <property type="entry name" value="WH-like_DNA-bd_sf"/>
</dbReference>
<name>A0A6V8JYA6_9ACTN</name>
<dbReference type="PANTHER" id="PTHR35807:SF1">
    <property type="entry name" value="TRANSCRIPTIONAL REGULATOR REDD"/>
    <property type="match status" value="1"/>
</dbReference>
<keyword evidence="9" id="KW-1185">Reference proteome</keyword>
<evidence type="ECO:0000313" key="9">
    <source>
        <dbReference type="Proteomes" id="UP000482800"/>
    </source>
</evidence>
<dbReference type="Pfam" id="PF03704">
    <property type="entry name" value="BTAD"/>
    <property type="match status" value="1"/>
</dbReference>
<dbReference type="InterPro" id="IPR001867">
    <property type="entry name" value="OmpR/PhoB-type_DNA-bd"/>
</dbReference>
<dbReference type="Proteomes" id="UP000482800">
    <property type="component" value="Unassembled WGS sequence"/>
</dbReference>
<dbReference type="EMBL" id="BLPF01000001">
    <property type="protein sequence ID" value="GFJ76270.1"/>
    <property type="molecule type" value="Genomic_DNA"/>
</dbReference>
<evidence type="ECO:0000256" key="2">
    <source>
        <dbReference type="ARBA" id="ARBA00023015"/>
    </source>
</evidence>
<dbReference type="InterPro" id="IPR051677">
    <property type="entry name" value="AfsR-DnrI-RedD_regulator"/>
</dbReference>
<dbReference type="PROSITE" id="PS51755">
    <property type="entry name" value="OMPR_PHOB"/>
    <property type="match status" value="1"/>
</dbReference>
<dbReference type="SUPFAM" id="SSF46894">
    <property type="entry name" value="C-terminal effector domain of the bipartite response regulators"/>
    <property type="match status" value="1"/>
</dbReference>
<dbReference type="GO" id="GO:0006355">
    <property type="term" value="P:regulation of DNA-templated transcription"/>
    <property type="evidence" value="ECO:0007669"/>
    <property type="project" value="InterPro"/>
</dbReference>
<proteinExistence type="inferred from homology"/>
<dbReference type="Gene3D" id="1.25.40.10">
    <property type="entry name" value="Tetratricopeptide repeat domain"/>
    <property type="match status" value="1"/>
</dbReference>
<reference evidence="8 9" key="2">
    <citation type="submission" date="2020-03" db="EMBL/GenBank/DDBJ databases">
        <authorList>
            <person name="Ichikawa N."/>
            <person name="Kimura A."/>
            <person name="Kitahashi Y."/>
            <person name="Uohara A."/>
        </authorList>
    </citation>
    <scope>NUCLEOTIDE SEQUENCE [LARGE SCALE GENOMIC DNA]</scope>
    <source>
        <strain evidence="8 9">NBRC 108639</strain>
    </source>
</reference>
<keyword evidence="2" id="KW-0805">Transcription regulation</keyword>
<dbReference type="CDD" id="cd15831">
    <property type="entry name" value="BTAD"/>
    <property type="match status" value="1"/>
</dbReference>
<keyword evidence="3 5" id="KW-0238">DNA-binding</keyword>
<dbReference type="InterPro" id="IPR027417">
    <property type="entry name" value="P-loop_NTPase"/>
</dbReference>
<dbReference type="Gene3D" id="3.40.50.300">
    <property type="entry name" value="P-loop containing nucleotide triphosphate hydrolases"/>
    <property type="match status" value="1"/>
</dbReference>
<protein>
    <recommendedName>
        <fullName evidence="7">OmpR/PhoB-type domain-containing protein</fullName>
    </recommendedName>
</protein>
<accession>A0A6V8JYA6</accession>
<dbReference type="SMART" id="SM00862">
    <property type="entry name" value="Trans_reg_C"/>
    <property type="match status" value="1"/>
</dbReference>
<comment type="caution">
    <text evidence="8">The sequence shown here is derived from an EMBL/GenBank/DDBJ whole genome shotgun (WGS) entry which is preliminary data.</text>
</comment>
<evidence type="ECO:0000256" key="4">
    <source>
        <dbReference type="ARBA" id="ARBA00023163"/>
    </source>
</evidence>
<dbReference type="InterPro" id="IPR041664">
    <property type="entry name" value="AAA_16"/>
</dbReference>